<name>W8VXF6_9FLAO</name>
<accession>W8VXF6</accession>
<dbReference type="HOGENOM" id="CLU_036786_1_0_10"/>
<dbReference type="STRING" id="1454201.NMS_1833"/>
<organism evidence="3 4">
    <name type="scientific">Nonlabens marinus S1-08</name>
    <dbReference type="NCBI Taxonomy" id="1454201"/>
    <lineage>
        <taxon>Bacteria</taxon>
        <taxon>Pseudomonadati</taxon>
        <taxon>Bacteroidota</taxon>
        <taxon>Flavobacteriia</taxon>
        <taxon>Flavobacteriales</taxon>
        <taxon>Flavobacteriaceae</taxon>
        <taxon>Nonlabens</taxon>
    </lineage>
</organism>
<dbReference type="RefSeq" id="WP_041496370.1">
    <property type="nucleotide sequence ID" value="NZ_AP014548.1"/>
</dbReference>
<dbReference type="KEGG" id="nmf:NMS_1833"/>
<feature type="transmembrane region" description="Helical" evidence="1">
    <location>
        <begin position="310"/>
        <end position="326"/>
    </location>
</feature>
<sequence length="442" mass="50699">MDKRSKIILYALGAILVSLFVVESNRPQPINWSPSYTSGDKVPLGAYVLFDNLPELFKESTVSSVNEVPVDFLRAHQKETDASYIFLNDYLVFDQTETDYLMEFVARGNKVFIAVSNAVGPLADTLKLEVSSNSYYAGGSEDTIRTRLVNPSFDDRSYVYHREGTYRYFEAYDTLRTKVLGEVLAFNPDSGYLESLFENEDEQIEEAAEISDDIEDEEDFETIKLRELKTRKTPQVNFVEIKVGDGAFYYNLNPIAYSNYYLLNGKEAFAAESLSYLNSGPVFFDDYGKSGRKVVSSSIRFILSQSSLRWAYYIAIAGVLLYMLFVSKREQRIVPVVNPLENATVEFTRTIGNLYYQSGDFTSIVEKKITFFLERIRSSLYLNTDKLDGIFIKRLSAKSGKSLDQTRDIIEYINTLRAKPLHNEYELKQLNKRIEAFFKEKK</sequence>
<feature type="domain" description="DUF4350" evidence="2">
    <location>
        <begin position="43"/>
        <end position="273"/>
    </location>
</feature>
<evidence type="ECO:0000259" key="2">
    <source>
        <dbReference type="Pfam" id="PF14258"/>
    </source>
</evidence>
<reference evidence="3 4" key="1">
    <citation type="journal article" date="2014" name="Proc. Natl. Acad. Sci. U.S.A.">
        <title>Functional characterization of flavobacteria rhodopsins reveals a unique class of light-driven chloride pump in bacteria.</title>
        <authorList>
            <person name="Yoshizawa S."/>
            <person name="Kumagai Y."/>
            <person name="Kim H."/>
            <person name="Ogura Y."/>
            <person name="Hayashi T."/>
            <person name="Iwasaki W."/>
            <person name="DeLong E.F."/>
            <person name="Kogure K."/>
        </authorList>
    </citation>
    <scope>NUCLEOTIDE SEQUENCE [LARGE SCALE GENOMIC DNA]</scope>
    <source>
        <strain evidence="3 4">S1-08</strain>
    </source>
</reference>
<evidence type="ECO:0000313" key="4">
    <source>
        <dbReference type="Proteomes" id="UP000031760"/>
    </source>
</evidence>
<keyword evidence="1" id="KW-1133">Transmembrane helix</keyword>
<evidence type="ECO:0000256" key="1">
    <source>
        <dbReference type="SAM" id="Phobius"/>
    </source>
</evidence>
<dbReference type="InterPro" id="IPR025646">
    <property type="entry name" value="DUF4350"/>
</dbReference>
<keyword evidence="1" id="KW-0472">Membrane</keyword>
<dbReference type="OrthoDB" id="1111222at2"/>
<gene>
    <name evidence="3" type="ORF">NMS_1833</name>
</gene>
<protein>
    <recommendedName>
        <fullName evidence="2">DUF4350 domain-containing protein</fullName>
    </recommendedName>
</protein>
<evidence type="ECO:0000313" key="3">
    <source>
        <dbReference type="EMBL" id="BAO55842.1"/>
    </source>
</evidence>
<keyword evidence="4" id="KW-1185">Reference proteome</keyword>
<proteinExistence type="predicted"/>
<dbReference type="AlphaFoldDB" id="W8VXF6"/>
<dbReference type="Pfam" id="PF14258">
    <property type="entry name" value="DUF4350"/>
    <property type="match status" value="1"/>
</dbReference>
<dbReference type="EMBL" id="AP014548">
    <property type="protein sequence ID" value="BAO55842.1"/>
    <property type="molecule type" value="Genomic_DNA"/>
</dbReference>
<dbReference type="Proteomes" id="UP000031760">
    <property type="component" value="Chromosome"/>
</dbReference>
<keyword evidence="1" id="KW-0812">Transmembrane</keyword>